<reference evidence="2 3" key="1">
    <citation type="journal article" date="2016" name="Nat. Commun.">
        <title>Thousands of microbial genomes shed light on interconnected biogeochemical processes in an aquifer system.</title>
        <authorList>
            <person name="Anantharaman K."/>
            <person name="Brown C.T."/>
            <person name="Hug L.A."/>
            <person name="Sharon I."/>
            <person name="Castelle C.J."/>
            <person name="Probst A.J."/>
            <person name="Thomas B.C."/>
            <person name="Singh A."/>
            <person name="Wilkins M.J."/>
            <person name="Karaoz U."/>
            <person name="Brodie E.L."/>
            <person name="Williams K.H."/>
            <person name="Hubbard S.S."/>
            <person name="Banfield J.F."/>
        </authorList>
    </citation>
    <scope>NUCLEOTIDE SEQUENCE [LARGE SCALE GENOMIC DNA]</scope>
</reference>
<dbReference type="NCBIfam" id="NF003315">
    <property type="entry name" value="PRK04323.1"/>
    <property type="match status" value="1"/>
</dbReference>
<proteinExistence type="inferred from homology"/>
<dbReference type="HAMAP" id="MF_01503">
    <property type="entry name" value="RemA"/>
    <property type="match status" value="1"/>
</dbReference>
<sequence length="93" mass="10546">MLNDLVNIGFGNFVNSTRILTILSPDSAPMKRLREEARAEKKLVDATCGRRTRAIIITDSNHVILSSIQPETIAHRFTEHSEQNFKLKENTPK</sequence>
<dbReference type="PANTHER" id="PTHR38449:SF1">
    <property type="entry name" value="REGULATORY PROTEIN SSL2874-RELATED"/>
    <property type="match status" value="1"/>
</dbReference>
<protein>
    <recommendedName>
        <fullName evidence="1">Putative regulatory protein A2V47_02835</fullName>
    </recommendedName>
</protein>
<name>A0A1F5A6Q3_9BACT</name>
<accession>A0A1F5A6Q3</accession>
<organism evidence="2 3">
    <name type="scientific">Candidatus Sediminicultor quintus</name>
    <dbReference type="NCBI Taxonomy" id="1797291"/>
    <lineage>
        <taxon>Bacteria</taxon>
        <taxon>Pseudomonadati</taxon>
        <taxon>Atribacterota</taxon>
        <taxon>Candidatus Phoenicimicrobiia</taxon>
        <taxon>Candidatus Pheonicimicrobiales</taxon>
        <taxon>Candidatus Phoenicimicrobiaceae</taxon>
        <taxon>Candidatus Sediminicultor</taxon>
    </lineage>
</organism>
<dbReference type="EMBL" id="MEYH01000089">
    <property type="protein sequence ID" value="OGD14262.1"/>
    <property type="molecule type" value="Genomic_DNA"/>
</dbReference>
<dbReference type="AlphaFoldDB" id="A0A1F5A6Q3"/>
<gene>
    <name evidence="2" type="ORF">A2V47_02835</name>
</gene>
<evidence type="ECO:0000313" key="3">
    <source>
        <dbReference type="Proteomes" id="UP000177701"/>
    </source>
</evidence>
<comment type="similarity">
    <text evidence="1">Belongs to the RemA family.</text>
</comment>
<dbReference type="PANTHER" id="PTHR38449">
    <property type="entry name" value="REGULATORY PROTEIN TM_1690-RELATED"/>
    <property type="match status" value="1"/>
</dbReference>
<evidence type="ECO:0000256" key="1">
    <source>
        <dbReference type="HAMAP-Rule" id="MF_01503"/>
    </source>
</evidence>
<dbReference type="Proteomes" id="UP000177701">
    <property type="component" value="Unassembled WGS sequence"/>
</dbReference>
<comment type="caution">
    <text evidence="2">The sequence shown here is derived from an EMBL/GenBank/DDBJ whole genome shotgun (WGS) entry which is preliminary data.</text>
</comment>
<evidence type="ECO:0000313" key="2">
    <source>
        <dbReference type="EMBL" id="OGD14262.1"/>
    </source>
</evidence>
<dbReference type="Pfam" id="PF04025">
    <property type="entry name" value="RemA-like"/>
    <property type="match status" value="1"/>
</dbReference>
<dbReference type="InterPro" id="IPR007169">
    <property type="entry name" value="RemA-like"/>
</dbReference>
<dbReference type="STRING" id="1797291.A2V47_02835"/>